<evidence type="ECO:0000256" key="8">
    <source>
        <dbReference type="HAMAP-Rule" id="MF_01307"/>
    </source>
</evidence>
<protein>
    <recommendedName>
        <fullName evidence="7 8">Small ribosomal subunit protein uS5</fullName>
    </recommendedName>
</protein>
<keyword evidence="13" id="KW-1185">Reference proteome</keyword>
<evidence type="ECO:0000256" key="5">
    <source>
        <dbReference type="ARBA" id="ARBA00022980"/>
    </source>
</evidence>
<name>A0A6N7PSA9_9BACT</name>
<keyword evidence="6 8" id="KW-0687">Ribonucleoprotein</keyword>
<dbReference type="Pfam" id="PF03719">
    <property type="entry name" value="Ribosomal_S5_C"/>
    <property type="match status" value="1"/>
</dbReference>
<evidence type="ECO:0000259" key="11">
    <source>
        <dbReference type="PROSITE" id="PS50881"/>
    </source>
</evidence>
<dbReference type="InterPro" id="IPR020568">
    <property type="entry name" value="Ribosomal_Su5_D2-typ_SF"/>
</dbReference>
<dbReference type="InterPro" id="IPR018192">
    <property type="entry name" value="Ribosomal_uS5_N_CS"/>
</dbReference>
<dbReference type="PROSITE" id="PS50881">
    <property type="entry name" value="S5_DSRBD"/>
    <property type="match status" value="1"/>
</dbReference>
<dbReference type="Pfam" id="PF00333">
    <property type="entry name" value="Ribosomal_S5"/>
    <property type="match status" value="1"/>
</dbReference>
<evidence type="ECO:0000256" key="6">
    <source>
        <dbReference type="ARBA" id="ARBA00023274"/>
    </source>
</evidence>
<feature type="region of interest" description="Disordered" evidence="10">
    <location>
        <begin position="167"/>
        <end position="199"/>
    </location>
</feature>
<comment type="function">
    <text evidence="1 8">Located at the back of the 30S subunit body where it stabilizes the conformation of the head with respect to the body.</text>
</comment>
<evidence type="ECO:0000256" key="1">
    <source>
        <dbReference type="ARBA" id="ARBA00003093"/>
    </source>
</evidence>
<dbReference type="AlphaFoldDB" id="A0A6N7PSA9"/>
<feature type="domain" description="S5 DRBM" evidence="11">
    <location>
        <begin position="11"/>
        <end position="74"/>
    </location>
</feature>
<dbReference type="GO" id="GO:0015935">
    <property type="term" value="C:small ribosomal subunit"/>
    <property type="evidence" value="ECO:0007669"/>
    <property type="project" value="InterPro"/>
</dbReference>
<evidence type="ECO:0000256" key="3">
    <source>
        <dbReference type="ARBA" id="ARBA00022730"/>
    </source>
</evidence>
<organism evidence="12 13">
    <name type="scientific">Polyangium spumosum</name>
    <dbReference type="NCBI Taxonomy" id="889282"/>
    <lineage>
        <taxon>Bacteria</taxon>
        <taxon>Pseudomonadati</taxon>
        <taxon>Myxococcota</taxon>
        <taxon>Polyangia</taxon>
        <taxon>Polyangiales</taxon>
        <taxon>Polyangiaceae</taxon>
        <taxon>Polyangium</taxon>
    </lineage>
</organism>
<dbReference type="OrthoDB" id="9809045at2"/>
<evidence type="ECO:0000256" key="2">
    <source>
        <dbReference type="ARBA" id="ARBA00008945"/>
    </source>
</evidence>
<dbReference type="InterPro" id="IPR013810">
    <property type="entry name" value="Ribosomal_uS5_N"/>
</dbReference>
<comment type="caution">
    <text evidence="12">The sequence shown here is derived from an EMBL/GenBank/DDBJ whole genome shotgun (WGS) entry which is preliminary data.</text>
</comment>
<evidence type="ECO:0000256" key="10">
    <source>
        <dbReference type="SAM" id="MobiDB-lite"/>
    </source>
</evidence>
<proteinExistence type="inferred from homology"/>
<comment type="domain">
    <text evidence="8">The N-terminal domain interacts with the head of the 30S subunit; the C-terminal domain interacts with the body and contacts protein S4. The interaction surface between S4 and S5 is involved in control of translational fidelity.</text>
</comment>
<dbReference type="FunFam" id="3.30.230.10:FF:000002">
    <property type="entry name" value="30S ribosomal protein S5"/>
    <property type="match status" value="1"/>
</dbReference>
<dbReference type="HAMAP" id="MF_01307_B">
    <property type="entry name" value="Ribosomal_uS5_B"/>
    <property type="match status" value="1"/>
</dbReference>
<dbReference type="InterPro" id="IPR005324">
    <property type="entry name" value="Ribosomal_uS5_C"/>
</dbReference>
<dbReference type="Gene3D" id="3.30.160.20">
    <property type="match status" value="1"/>
</dbReference>
<keyword evidence="3 8" id="KW-0699">rRNA-binding</keyword>
<dbReference type="PANTHER" id="PTHR48277:SF1">
    <property type="entry name" value="MITOCHONDRIAL RIBOSOMAL PROTEIN S5"/>
    <property type="match status" value="1"/>
</dbReference>
<evidence type="ECO:0000256" key="4">
    <source>
        <dbReference type="ARBA" id="ARBA00022884"/>
    </source>
</evidence>
<comment type="similarity">
    <text evidence="2 8 9">Belongs to the universal ribosomal protein uS5 family.</text>
</comment>
<keyword evidence="5 8" id="KW-0689">Ribosomal protein</keyword>
<accession>A0A6N7PSA9</accession>
<comment type="function">
    <text evidence="8">With S4 and S12 plays an important role in translational accuracy.</text>
</comment>
<sequence length="199" mass="20696">MAFDQVDEEKLKERVIHINRVAKVVKGGRRFSFSALVVVGDESGHVGVGLGKANEVPEAIRKGNDQARKNIFRIPLDGATIPHDAFGHVGAGKVLLKPASPGTGVIAGGAVRAVVESAGIHDVLSKSLGTSNPHNVVHATVAALKALTSVEQVAGRRSMQVDDVGWQRKGAGVTGGTNRRRASQMPPARNPQGGEGGTP</sequence>
<dbReference type="GO" id="GO:0005737">
    <property type="term" value="C:cytoplasm"/>
    <property type="evidence" value="ECO:0007669"/>
    <property type="project" value="UniProtKB-ARBA"/>
</dbReference>
<dbReference type="InterPro" id="IPR005712">
    <property type="entry name" value="Ribosomal_uS5_bac-type"/>
</dbReference>
<dbReference type="Proteomes" id="UP000440224">
    <property type="component" value="Unassembled WGS sequence"/>
</dbReference>
<evidence type="ECO:0000256" key="7">
    <source>
        <dbReference type="ARBA" id="ARBA00035255"/>
    </source>
</evidence>
<dbReference type="PANTHER" id="PTHR48277">
    <property type="entry name" value="MITOCHONDRIAL RIBOSOMAL PROTEIN S5"/>
    <property type="match status" value="1"/>
</dbReference>
<evidence type="ECO:0000313" key="12">
    <source>
        <dbReference type="EMBL" id="MRG94537.1"/>
    </source>
</evidence>
<dbReference type="NCBIfam" id="TIGR01021">
    <property type="entry name" value="rpsE_bact"/>
    <property type="match status" value="1"/>
</dbReference>
<dbReference type="InterPro" id="IPR014721">
    <property type="entry name" value="Ribsml_uS5_D2-typ_fold_subgr"/>
</dbReference>
<dbReference type="GO" id="GO:0003735">
    <property type="term" value="F:structural constituent of ribosome"/>
    <property type="evidence" value="ECO:0007669"/>
    <property type="project" value="UniProtKB-UniRule"/>
</dbReference>
<dbReference type="PROSITE" id="PS00585">
    <property type="entry name" value="RIBOSOMAL_S5"/>
    <property type="match status" value="1"/>
</dbReference>
<dbReference type="EMBL" id="WJIE01000006">
    <property type="protein sequence ID" value="MRG94537.1"/>
    <property type="molecule type" value="Genomic_DNA"/>
</dbReference>
<dbReference type="GO" id="GO:0019843">
    <property type="term" value="F:rRNA binding"/>
    <property type="evidence" value="ECO:0007669"/>
    <property type="project" value="UniProtKB-UniRule"/>
</dbReference>
<reference evidence="12 13" key="1">
    <citation type="submission" date="2019-10" db="EMBL/GenBank/DDBJ databases">
        <title>A soil myxobacterium in the family Polyangiaceae.</title>
        <authorList>
            <person name="Li Y."/>
            <person name="Wang J."/>
        </authorList>
    </citation>
    <scope>NUCLEOTIDE SEQUENCE [LARGE SCALE GENOMIC DNA]</scope>
    <source>
        <strain evidence="12 13">DSM 14734</strain>
    </source>
</reference>
<dbReference type="SUPFAM" id="SSF54768">
    <property type="entry name" value="dsRNA-binding domain-like"/>
    <property type="match status" value="1"/>
</dbReference>
<dbReference type="GO" id="GO:0006412">
    <property type="term" value="P:translation"/>
    <property type="evidence" value="ECO:0007669"/>
    <property type="project" value="UniProtKB-UniRule"/>
</dbReference>
<comment type="subunit">
    <text evidence="8">Part of the 30S ribosomal subunit. Contacts proteins S4 and S8.</text>
</comment>
<dbReference type="GO" id="GO:0042254">
    <property type="term" value="P:ribosome biogenesis"/>
    <property type="evidence" value="ECO:0007669"/>
    <property type="project" value="UniProtKB-ARBA"/>
</dbReference>
<keyword evidence="4 8" id="KW-0694">RNA-binding</keyword>
<dbReference type="FunFam" id="3.30.160.20:FF:000001">
    <property type="entry name" value="30S ribosomal protein S5"/>
    <property type="match status" value="1"/>
</dbReference>
<dbReference type="Gene3D" id="3.30.230.10">
    <property type="match status" value="1"/>
</dbReference>
<dbReference type="SUPFAM" id="SSF54211">
    <property type="entry name" value="Ribosomal protein S5 domain 2-like"/>
    <property type="match status" value="1"/>
</dbReference>
<evidence type="ECO:0000313" key="13">
    <source>
        <dbReference type="Proteomes" id="UP000440224"/>
    </source>
</evidence>
<dbReference type="InterPro" id="IPR000851">
    <property type="entry name" value="Ribosomal_uS5"/>
</dbReference>
<gene>
    <name evidence="8 12" type="primary">rpsE</name>
    <name evidence="12" type="ORF">GF068_21820</name>
</gene>
<evidence type="ECO:0000256" key="9">
    <source>
        <dbReference type="RuleBase" id="RU003823"/>
    </source>
</evidence>